<evidence type="ECO:0000256" key="2">
    <source>
        <dbReference type="SAM" id="SignalP"/>
    </source>
</evidence>
<dbReference type="STRING" id="1257118.L8HD44"/>
<feature type="domain" description="Glycoside hydrolase family 2 catalytic" evidence="3">
    <location>
        <begin position="261"/>
        <end position="383"/>
    </location>
</feature>
<evidence type="ECO:0000259" key="4">
    <source>
        <dbReference type="Pfam" id="PF02837"/>
    </source>
</evidence>
<keyword evidence="2" id="KW-0732">Signal</keyword>
<dbReference type="VEuPathDB" id="AmoebaDB:ACA1_342510"/>
<keyword evidence="6" id="KW-1185">Reference proteome</keyword>
<dbReference type="InterPro" id="IPR008979">
    <property type="entry name" value="Galactose-bd-like_sf"/>
</dbReference>
<dbReference type="InterPro" id="IPR013783">
    <property type="entry name" value="Ig-like_fold"/>
</dbReference>
<dbReference type="GO" id="GO:0005975">
    <property type="term" value="P:carbohydrate metabolic process"/>
    <property type="evidence" value="ECO:0007669"/>
    <property type="project" value="InterPro"/>
</dbReference>
<dbReference type="AlphaFoldDB" id="L8HD44"/>
<dbReference type="InterPro" id="IPR006103">
    <property type="entry name" value="Glyco_hydro_2_cat"/>
</dbReference>
<evidence type="ECO:0000313" key="5">
    <source>
        <dbReference type="EMBL" id="ELR23147.1"/>
    </source>
</evidence>
<dbReference type="EMBL" id="KB007860">
    <property type="protein sequence ID" value="ELR23147.1"/>
    <property type="molecule type" value="Genomic_DNA"/>
</dbReference>
<sequence>MKVHAAVAAALVLLLVATGAYGAGMLQVQDNPARSVKDLSGIWRFKRWWLRPLAAPLLHMPVPASYNDITQDNELRRHIGWVWYERDFFVPHTWVSTGQRIVLRFESVSYAASVWVDGTAVVSHAGGHLPFEADITQLVKGTARSRLTVAVNNTLTPFTLPPGNVRVEHGPRYPKGYTVQETHFDFFNYAGIDREVYLYTTPSQWIDDITLTYDIQLNGDASVNYEYALTLWQPGKPYLYTLEVTADDDVYHLRSVGIRTIKVSGTQFLINGKQFYFHGVDKHEDSDIRGKGVDDVIVVKDYNMLQWLNVSAYRTSHYPYAPQFYDMADERGIVIIDECPAVGLAKALYFNPTTLVHHKQVMYEMIRRDKNHPSVVMWNVANKLRSDMHVAYNSWM</sequence>
<dbReference type="Pfam" id="PF02836">
    <property type="entry name" value="Glyco_hydro_2_C"/>
    <property type="match status" value="1"/>
</dbReference>
<dbReference type="PANTHER" id="PTHR10066">
    <property type="entry name" value="BETA-GLUCURONIDASE"/>
    <property type="match status" value="1"/>
</dbReference>
<dbReference type="RefSeq" id="XP_004352675.1">
    <property type="nucleotide sequence ID" value="XM_004352623.1"/>
</dbReference>
<dbReference type="GO" id="GO:0019391">
    <property type="term" value="P:glucuronoside catabolic process"/>
    <property type="evidence" value="ECO:0007669"/>
    <property type="project" value="TreeGrafter"/>
</dbReference>
<dbReference type="SUPFAM" id="SSF49785">
    <property type="entry name" value="Galactose-binding domain-like"/>
    <property type="match status" value="1"/>
</dbReference>
<dbReference type="InterPro" id="IPR006101">
    <property type="entry name" value="Glyco_hydro_2"/>
</dbReference>
<dbReference type="Gene3D" id="3.20.20.80">
    <property type="entry name" value="Glycosidases"/>
    <property type="match status" value="1"/>
</dbReference>
<feature type="domain" description="Glycosyl hydrolases family 2 sugar binding" evidence="4">
    <location>
        <begin position="70"/>
        <end position="202"/>
    </location>
</feature>
<accession>L8HD44</accession>
<dbReference type="PRINTS" id="PR00132">
    <property type="entry name" value="GLHYDRLASE2"/>
</dbReference>
<reference evidence="5 6" key="1">
    <citation type="journal article" date="2013" name="Genome Biol.">
        <title>Genome of Acanthamoeba castellanii highlights extensive lateral gene transfer and early evolution of tyrosine kinase signaling.</title>
        <authorList>
            <person name="Clarke M."/>
            <person name="Lohan A.J."/>
            <person name="Liu B."/>
            <person name="Lagkouvardos I."/>
            <person name="Roy S."/>
            <person name="Zafar N."/>
            <person name="Bertelli C."/>
            <person name="Schilde C."/>
            <person name="Kianianmomeni A."/>
            <person name="Burglin T.R."/>
            <person name="Frech C."/>
            <person name="Turcotte B."/>
            <person name="Kopec K.O."/>
            <person name="Synnott J.M."/>
            <person name="Choo C."/>
            <person name="Paponov I."/>
            <person name="Finkler A."/>
            <person name="Soon Heng Tan C."/>
            <person name="Hutchins A.P."/>
            <person name="Weinmeier T."/>
            <person name="Rattei T."/>
            <person name="Chu J.S."/>
            <person name="Gimenez G."/>
            <person name="Irimia M."/>
            <person name="Rigden D.J."/>
            <person name="Fitzpatrick D.A."/>
            <person name="Lorenzo-Morales J."/>
            <person name="Bateman A."/>
            <person name="Chiu C.H."/>
            <person name="Tang P."/>
            <person name="Hegemann P."/>
            <person name="Fromm H."/>
            <person name="Raoult D."/>
            <person name="Greub G."/>
            <person name="Miranda-Saavedra D."/>
            <person name="Chen N."/>
            <person name="Nash P."/>
            <person name="Ginger M.L."/>
            <person name="Horn M."/>
            <person name="Schaap P."/>
            <person name="Caler L."/>
            <person name="Loftus B."/>
        </authorList>
    </citation>
    <scope>NUCLEOTIDE SEQUENCE [LARGE SCALE GENOMIC DNA]</scope>
    <source>
        <strain evidence="5 6">Neff</strain>
    </source>
</reference>
<dbReference type="KEGG" id="acan:ACA1_342510"/>
<evidence type="ECO:0000259" key="3">
    <source>
        <dbReference type="Pfam" id="PF02836"/>
    </source>
</evidence>
<evidence type="ECO:0000256" key="1">
    <source>
        <dbReference type="ARBA" id="ARBA00007401"/>
    </source>
</evidence>
<dbReference type="InterPro" id="IPR006104">
    <property type="entry name" value="Glyco_hydro_2_N"/>
</dbReference>
<evidence type="ECO:0000313" key="6">
    <source>
        <dbReference type="Proteomes" id="UP000011083"/>
    </source>
</evidence>
<dbReference type="FunFam" id="2.60.120.260:FF:000027">
    <property type="entry name" value="Beta-glucuronidase"/>
    <property type="match status" value="1"/>
</dbReference>
<organism evidence="5 6">
    <name type="scientific">Acanthamoeba castellanii (strain ATCC 30010 / Neff)</name>
    <dbReference type="NCBI Taxonomy" id="1257118"/>
    <lineage>
        <taxon>Eukaryota</taxon>
        <taxon>Amoebozoa</taxon>
        <taxon>Discosea</taxon>
        <taxon>Longamoebia</taxon>
        <taxon>Centramoebida</taxon>
        <taxon>Acanthamoebidae</taxon>
        <taxon>Acanthamoeba</taxon>
    </lineage>
</organism>
<dbReference type="InterPro" id="IPR017853">
    <property type="entry name" value="GH"/>
</dbReference>
<proteinExistence type="inferred from homology"/>
<dbReference type="PANTHER" id="PTHR10066:SF67">
    <property type="entry name" value="BETA-GLUCURONIDASE"/>
    <property type="match status" value="1"/>
</dbReference>
<dbReference type="Proteomes" id="UP000011083">
    <property type="component" value="Unassembled WGS sequence"/>
</dbReference>
<dbReference type="GeneID" id="14924120"/>
<comment type="similarity">
    <text evidence="1">Belongs to the glycosyl hydrolase 2 family.</text>
</comment>
<dbReference type="Gene3D" id="2.60.40.10">
    <property type="entry name" value="Immunoglobulins"/>
    <property type="match status" value="1"/>
</dbReference>
<feature type="signal peptide" evidence="2">
    <location>
        <begin position="1"/>
        <end position="22"/>
    </location>
</feature>
<dbReference type="GO" id="GO:0004566">
    <property type="term" value="F:beta-glucuronidase activity"/>
    <property type="evidence" value="ECO:0007669"/>
    <property type="project" value="TreeGrafter"/>
</dbReference>
<dbReference type="SUPFAM" id="SSF51445">
    <property type="entry name" value="(Trans)glycosidases"/>
    <property type="match status" value="1"/>
</dbReference>
<dbReference type="GO" id="GO:0030246">
    <property type="term" value="F:carbohydrate binding"/>
    <property type="evidence" value="ECO:0007669"/>
    <property type="project" value="TreeGrafter"/>
</dbReference>
<dbReference type="Gene3D" id="2.60.120.260">
    <property type="entry name" value="Galactose-binding domain-like"/>
    <property type="match status" value="1"/>
</dbReference>
<dbReference type="OrthoDB" id="408532at2759"/>
<gene>
    <name evidence="5" type="ORF">ACA1_342510</name>
</gene>
<name>L8HD44_ACACF</name>
<dbReference type="Pfam" id="PF02837">
    <property type="entry name" value="Glyco_hydro_2_N"/>
    <property type="match status" value="1"/>
</dbReference>
<feature type="chain" id="PRO_5003990627" evidence="2">
    <location>
        <begin position="23"/>
        <end position="396"/>
    </location>
</feature>
<protein>
    <submittedName>
        <fullName evidence="5">Glucuronidase, beta, putative</fullName>
    </submittedName>
</protein>